<dbReference type="STRING" id="871651.SAMN05421688_0581"/>
<gene>
    <name evidence="1" type="ORF">SAMN05421688_0581</name>
</gene>
<proteinExistence type="predicted"/>
<evidence type="ECO:0000313" key="1">
    <source>
        <dbReference type="EMBL" id="SFA74971.1"/>
    </source>
</evidence>
<keyword evidence="2" id="KW-1185">Reference proteome</keyword>
<name>A0A1I0VF73_9RHOB</name>
<sequence length="121" mass="13316">MALALSLPGLAAAVELVMVEERGCIYCAKFNAEIAPAYPNTPEGVFAPLRRVEVTDIPDGLQIVRPIRFTPTFLLVDENVEMARIEGYPGDTFFWPLFAEFLREHTDFDTLAGSAAPDKGL</sequence>
<dbReference type="AlphaFoldDB" id="A0A1I0VF73"/>
<evidence type="ECO:0000313" key="2">
    <source>
        <dbReference type="Proteomes" id="UP000198796"/>
    </source>
</evidence>
<evidence type="ECO:0008006" key="3">
    <source>
        <dbReference type="Google" id="ProtNLM"/>
    </source>
</evidence>
<dbReference type="SUPFAM" id="SSF52833">
    <property type="entry name" value="Thioredoxin-like"/>
    <property type="match status" value="1"/>
</dbReference>
<dbReference type="EMBL" id="FOJU01000001">
    <property type="protein sequence ID" value="SFA74971.1"/>
    <property type="molecule type" value="Genomic_DNA"/>
</dbReference>
<reference evidence="1 2" key="1">
    <citation type="submission" date="2016-10" db="EMBL/GenBank/DDBJ databases">
        <authorList>
            <person name="de Groot N.N."/>
        </authorList>
    </citation>
    <scope>NUCLEOTIDE SEQUENCE [LARGE SCALE GENOMIC DNA]</scope>
    <source>
        <strain evidence="1 2">DSM 29316</strain>
    </source>
</reference>
<dbReference type="Proteomes" id="UP000198796">
    <property type="component" value="Unassembled WGS sequence"/>
</dbReference>
<organism evidence="1 2">
    <name type="scientific">Poseidonocella pacifica</name>
    <dbReference type="NCBI Taxonomy" id="871651"/>
    <lineage>
        <taxon>Bacteria</taxon>
        <taxon>Pseudomonadati</taxon>
        <taxon>Pseudomonadota</taxon>
        <taxon>Alphaproteobacteria</taxon>
        <taxon>Rhodobacterales</taxon>
        <taxon>Roseobacteraceae</taxon>
        <taxon>Poseidonocella</taxon>
    </lineage>
</organism>
<dbReference type="InterPro" id="IPR036249">
    <property type="entry name" value="Thioredoxin-like_sf"/>
</dbReference>
<dbReference type="Gene3D" id="3.40.30.10">
    <property type="entry name" value="Glutaredoxin"/>
    <property type="match status" value="1"/>
</dbReference>
<accession>A0A1I0VF73</accession>
<protein>
    <recommendedName>
        <fullName evidence="3">Regulatory protein SoxS</fullName>
    </recommendedName>
</protein>